<dbReference type="CDD" id="cd01948">
    <property type="entry name" value="EAL"/>
    <property type="match status" value="1"/>
</dbReference>
<dbReference type="CDD" id="cd01949">
    <property type="entry name" value="GGDEF"/>
    <property type="match status" value="1"/>
</dbReference>
<dbReference type="InterPro" id="IPR029787">
    <property type="entry name" value="Nucleotide_cyclase"/>
</dbReference>
<keyword evidence="1" id="KW-0812">Transmembrane</keyword>
<dbReference type="RefSeq" id="WP_190787003.1">
    <property type="nucleotide sequence ID" value="NZ_JACXLC010000001.1"/>
</dbReference>
<dbReference type="Pfam" id="PF00563">
    <property type="entry name" value="EAL"/>
    <property type="match status" value="1"/>
</dbReference>
<dbReference type="Proteomes" id="UP000635384">
    <property type="component" value="Unassembled WGS sequence"/>
</dbReference>
<dbReference type="SUPFAM" id="SSF141868">
    <property type="entry name" value="EAL domain-like"/>
    <property type="match status" value="1"/>
</dbReference>
<organism evidence="4 5">
    <name type="scientific">Erythrobacter rubeus</name>
    <dbReference type="NCBI Taxonomy" id="2760803"/>
    <lineage>
        <taxon>Bacteria</taxon>
        <taxon>Pseudomonadati</taxon>
        <taxon>Pseudomonadota</taxon>
        <taxon>Alphaproteobacteria</taxon>
        <taxon>Sphingomonadales</taxon>
        <taxon>Erythrobacteraceae</taxon>
        <taxon>Erythrobacter/Porphyrobacter group</taxon>
        <taxon>Erythrobacter</taxon>
    </lineage>
</organism>
<dbReference type="InterPro" id="IPR001633">
    <property type="entry name" value="EAL_dom"/>
</dbReference>
<dbReference type="PANTHER" id="PTHR44757">
    <property type="entry name" value="DIGUANYLATE CYCLASE DGCP"/>
    <property type="match status" value="1"/>
</dbReference>
<feature type="transmembrane region" description="Helical" evidence="1">
    <location>
        <begin position="100"/>
        <end position="123"/>
    </location>
</feature>
<dbReference type="PANTHER" id="PTHR44757:SF2">
    <property type="entry name" value="BIOFILM ARCHITECTURE MAINTENANCE PROTEIN MBAA"/>
    <property type="match status" value="1"/>
</dbReference>
<dbReference type="Gene3D" id="3.30.70.270">
    <property type="match status" value="1"/>
</dbReference>
<feature type="domain" description="EAL" evidence="2">
    <location>
        <begin position="394"/>
        <end position="644"/>
    </location>
</feature>
<feature type="transmembrane region" description="Helical" evidence="1">
    <location>
        <begin position="30"/>
        <end position="59"/>
    </location>
</feature>
<feature type="transmembrane region" description="Helical" evidence="1">
    <location>
        <begin position="178"/>
        <end position="200"/>
    </location>
</feature>
<name>A0ABR8KLX5_9SPHN</name>
<dbReference type="PROSITE" id="PS50883">
    <property type="entry name" value="EAL"/>
    <property type="match status" value="1"/>
</dbReference>
<dbReference type="InterPro" id="IPR043128">
    <property type="entry name" value="Rev_trsase/Diguanyl_cyclase"/>
</dbReference>
<keyword evidence="1" id="KW-0472">Membrane</keyword>
<feature type="domain" description="GGDEF" evidence="3">
    <location>
        <begin position="253"/>
        <end position="385"/>
    </location>
</feature>
<feature type="transmembrane region" description="Helical" evidence="1">
    <location>
        <begin position="129"/>
        <end position="146"/>
    </location>
</feature>
<dbReference type="EMBL" id="JACXLC010000001">
    <property type="protein sequence ID" value="MBD2841461.1"/>
    <property type="molecule type" value="Genomic_DNA"/>
</dbReference>
<proteinExistence type="predicted"/>
<dbReference type="Pfam" id="PF00990">
    <property type="entry name" value="GGDEF"/>
    <property type="match status" value="1"/>
</dbReference>
<dbReference type="SMART" id="SM00267">
    <property type="entry name" value="GGDEF"/>
    <property type="match status" value="1"/>
</dbReference>
<feature type="transmembrane region" description="Helical" evidence="1">
    <location>
        <begin position="65"/>
        <end position="88"/>
    </location>
</feature>
<dbReference type="SUPFAM" id="SSF55073">
    <property type="entry name" value="Nucleotide cyclase"/>
    <property type="match status" value="1"/>
</dbReference>
<dbReference type="Gene3D" id="3.20.20.450">
    <property type="entry name" value="EAL domain"/>
    <property type="match status" value="1"/>
</dbReference>
<dbReference type="InterPro" id="IPR000160">
    <property type="entry name" value="GGDEF_dom"/>
</dbReference>
<comment type="caution">
    <text evidence="4">The sequence shown here is derived from an EMBL/GenBank/DDBJ whole genome shotgun (WGS) entry which is preliminary data.</text>
</comment>
<dbReference type="NCBIfam" id="TIGR00254">
    <property type="entry name" value="GGDEF"/>
    <property type="match status" value="1"/>
</dbReference>
<evidence type="ECO:0000259" key="3">
    <source>
        <dbReference type="PROSITE" id="PS50887"/>
    </source>
</evidence>
<dbReference type="SMART" id="SM00052">
    <property type="entry name" value="EAL"/>
    <property type="match status" value="1"/>
</dbReference>
<evidence type="ECO:0000313" key="4">
    <source>
        <dbReference type="EMBL" id="MBD2841461.1"/>
    </source>
</evidence>
<protein>
    <submittedName>
        <fullName evidence="4">EAL domain-containing protein</fullName>
    </submittedName>
</protein>
<keyword evidence="5" id="KW-1185">Reference proteome</keyword>
<evidence type="ECO:0000256" key="1">
    <source>
        <dbReference type="SAM" id="Phobius"/>
    </source>
</evidence>
<dbReference type="InterPro" id="IPR052155">
    <property type="entry name" value="Biofilm_reg_signaling"/>
</dbReference>
<evidence type="ECO:0000313" key="5">
    <source>
        <dbReference type="Proteomes" id="UP000635384"/>
    </source>
</evidence>
<dbReference type="InterPro" id="IPR035919">
    <property type="entry name" value="EAL_sf"/>
</dbReference>
<sequence>MKVLSTLARLRTLRLERDWSDKLSARVRRLLVTTLYTQPGSLAIGALNGIAATAVAAWFSGLPELWVGSMVLTIIAVARVAAALGISPESKKTSTQTLEIIYEIGAFSYALAIGGIAALAIWLETSAEVQVLLVANAVCYGVAVAARNAGRPSIAIGQLTLTCLPIMIAALAMTSAGYFTLFITMALLLPAMGSITMNIFKVLRDSISSAETSARLAEKMKLLARTDVVTGLANRAGLNHAMVETMMSIEDDANLALFWIDLDRFKEVNDLLGHPVGDRVLSEVARRLRQVCPDDATVSRFGGDEFVVSAPVLDRKHAERLASEIHFEIMRPFRIDGDRLEVRASLGVALLPEDGSDSDTLMQCADLALYHAKIGGRGQTRFFDKSMTRDLVRRREIEDELRTALQREELSIFFQPIVDLETGRIRAFEALIRWFHPEKGELAPDEFIPVAEETGVIVTLGNWITAQAARIAAQWPEDVTVAVNLSPLQIRAPGAALGIQNALREAGLDPHRLELEVTESLFVEDNHATANFIQELSAIGVKFALDDFGTGYSSLGYINNYPFNKIKVDRSFVSGKNVGRKSDAIIRAVAEMGSTLEMEIVAEGLETLEQVNAVREAGCTLGQGYYFSRAVPDYLAAMLLAQEREGDARKASG</sequence>
<dbReference type="PROSITE" id="PS50887">
    <property type="entry name" value="GGDEF"/>
    <property type="match status" value="1"/>
</dbReference>
<gene>
    <name evidence="4" type="ORF">IB285_04215</name>
</gene>
<keyword evidence="1" id="KW-1133">Transmembrane helix</keyword>
<accession>A0ABR8KLX5</accession>
<evidence type="ECO:0000259" key="2">
    <source>
        <dbReference type="PROSITE" id="PS50883"/>
    </source>
</evidence>
<reference evidence="4 5" key="1">
    <citation type="submission" date="2020-09" db="EMBL/GenBank/DDBJ databases">
        <authorList>
            <person name="Yoon J.-W."/>
        </authorList>
    </citation>
    <scope>NUCLEOTIDE SEQUENCE [LARGE SCALE GENOMIC DNA]</scope>
    <source>
        <strain evidence="4 5">KMU-140</strain>
    </source>
</reference>